<protein>
    <recommendedName>
        <fullName evidence="6">Tetrapyrrole methylase domain-containing protein</fullName>
    </recommendedName>
</protein>
<dbReference type="Gene3D" id="3.40.1010.10">
    <property type="entry name" value="Cobalt-precorrin-4 Transmethylase, Domain 1"/>
    <property type="match status" value="1"/>
</dbReference>
<dbReference type="InterPro" id="IPR008189">
    <property type="entry name" value="rRNA_ssu_MeTfrase_I"/>
</dbReference>
<name>A0A2H0KNM9_9BACT</name>
<dbReference type="PIRSF" id="PIRSF005917">
    <property type="entry name" value="MTase_YraL"/>
    <property type="match status" value="1"/>
</dbReference>
<reference evidence="7 8" key="1">
    <citation type="submission" date="2017-09" db="EMBL/GenBank/DDBJ databases">
        <title>Depth-based differentiation of microbial function through sediment-hosted aquifers and enrichment of novel symbionts in the deep terrestrial subsurface.</title>
        <authorList>
            <person name="Probst A.J."/>
            <person name="Ladd B."/>
            <person name="Jarett J.K."/>
            <person name="Geller-Mcgrath D.E."/>
            <person name="Sieber C.M."/>
            <person name="Emerson J.B."/>
            <person name="Anantharaman K."/>
            <person name="Thomas B.C."/>
            <person name="Malmstrom R."/>
            <person name="Stieglmeier M."/>
            <person name="Klingl A."/>
            <person name="Woyke T."/>
            <person name="Ryan C.M."/>
            <person name="Banfield J.F."/>
        </authorList>
    </citation>
    <scope>NUCLEOTIDE SEQUENCE [LARGE SCALE GENOMIC DNA]</scope>
    <source>
        <strain evidence="7">CG11_big_fil_rev_8_21_14_0_20_35_14</strain>
    </source>
</reference>
<keyword evidence="5" id="KW-0949">S-adenosyl-L-methionine</keyword>
<evidence type="ECO:0000256" key="2">
    <source>
        <dbReference type="ARBA" id="ARBA00022552"/>
    </source>
</evidence>
<evidence type="ECO:0000256" key="1">
    <source>
        <dbReference type="ARBA" id="ARBA00022490"/>
    </source>
</evidence>
<keyword evidence="2" id="KW-0698">rRNA processing</keyword>
<organism evidence="7 8">
    <name type="scientific">Candidatus Roizmanbacteria bacterium CG11_big_fil_rev_8_21_14_0_20_35_14</name>
    <dbReference type="NCBI Taxonomy" id="1974855"/>
    <lineage>
        <taxon>Bacteria</taxon>
        <taxon>Candidatus Roizmaniibacteriota</taxon>
    </lineage>
</organism>
<dbReference type="GO" id="GO:0008168">
    <property type="term" value="F:methyltransferase activity"/>
    <property type="evidence" value="ECO:0007669"/>
    <property type="project" value="UniProtKB-KW"/>
</dbReference>
<evidence type="ECO:0000259" key="6">
    <source>
        <dbReference type="Pfam" id="PF00590"/>
    </source>
</evidence>
<dbReference type="PANTHER" id="PTHR46111:SF1">
    <property type="entry name" value="RIBOSOMAL RNA SMALL SUBUNIT METHYLTRANSFERASE I"/>
    <property type="match status" value="1"/>
</dbReference>
<evidence type="ECO:0000256" key="5">
    <source>
        <dbReference type="ARBA" id="ARBA00022691"/>
    </source>
</evidence>
<dbReference type="GO" id="GO:0006364">
    <property type="term" value="P:rRNA processing"/>
    <property type="evidence" value="ECO:0007669"/>
    <property type="project" value="UniProtKB-KW"/>
</dbReference>
<keyword evidence="1" id="KW-0963">Cytoplasm</keyword>
<keyword evidence="3" id="KW-0489">Methyltransferase</keyword>
<dbReference type="SUPFAM" id="SSF53790">
    <property type="entry name" value="Tetrapyrrole methylase"/>
    <property type="match status" value="1"/>
</dbReference>
<evidence type="ECO:0000313" key="8">
    <source>
        <dbReference type="Proteomes" id="UP000229570"/>
    </source>
</evidence>
<dbReference type="PANTHER" id="PTHR46111">
    <property type="entry name" value="RIBOSOMAL RNA SMALL SUBUNIT METHYLTRANSFERASE I"/>
    <property type="match status" value="1"/>
</dbReference>
<dbReference type="InterPro" id="IPR014776">
    <property type="entry name" value="4pyrrole_Mease_sub2"/>
</dbReference>
<feature type="domain" description="Tetrapyrrole methylase" evidence="6">
    <location>
        <begin position="1"/>
        <end position="221"/>
    </location>
</feature>
<dbReference type="Proteomes" id="UP000229570">
    <property type="component" value="Unassembled WGS sequence"/>
</dbReference>
<dbReference type="InterPro" id="IPR035996">
    <property type="entry name" value="4pyrrol_Methylase_sf"/>
</dbReference>
<dbReference type="GO" id="GO:0032259">
    <property type="term" value="P:methylation"/>
    <property type="evidence" value="ECO:0007669"/>
    <property type="project" value="UniProtKB-KW"/>
</dbReference>
<evidence type="ECO:0000256" key="3">
    <source>
        <dbReference type="ARBA" id="ARBA00022603"/>
    </source>
</evidence>
<gene>
    <name evidence="7" type="ORF">COV86_00910</name>
</gene>
<keyword evidence="4" id="KW-0808">Transferase</keyword>
<evidence type="ECO:0000256" key="4">
    <source>
        <dbReference type="ARBA" id="ARBA00022679"/>
    </source>
</evidence>
<proteinExistence type="predicted"/>
<sequence length="236" mass="27053">MLYIVSTPIGNLDDLSIRQAKTLISSDFILAEDTRSARILLNAIKSRFYHLSSNIKPLNIVSYYKEKEFEKLPEVIEWLKQGKNISLISESGTPLISDPGYLLVKTCIKEKIPFTIVPGPSAIISSLTLSGFNPKEFLYFGFLPKKQTQKLHYINIMKSVKKLLPDCVFVFYESPKRINETLQCFTSPAGRQETLKWDPDIVICREMTKKFEEIVRGKAIELMNRHYKGEITVVIK</sequence>
<dbReference type="InterPro" id="IPR014777">
    <property type="entry name" value="4pyrrole_Mease_sub1"/>
</dbReference>
<dbReference type="Gene3D" id="3.30.950.10">
    <property type="entry name" value="Methyltransferase, Cobalt-precorrin-4 Transmethylase, Domain 2"/>
    <property type="match status" value="1"/>
</dbReference>
<dbReference type="EMBL" id="PCVL01000010">
    <property type="protein sequence ID" value="PIQ72848.1"/>
    <property type="molecule type" value="Genomic_DNA"/>
</dbReference>
<dbReference type="CDD" id="cd11648">
    <property type="entry name" value="RsmI"/>
    <property type="match status" value="1"/>
</dbReference>
<accession>A0A2H0KNM9</accession>
<dbReference type="AlphaFoldDB" id="A0A2H0KNM9"/>
<dbReference type="Pfam" id="PF00590">
    <property type="entry name" value="TP_methylase"/>
    <property type="match status" value="1"/>
</dbReference>
<dbReference type="InterPro" id="IPR000878">
    <property type="entry name" value="4pyrrol_Mease"/>
</dbReference>
<comment type="caution">
    <text evidence="7">The sequence shown here is derived from an EMBL/GenBank/DDBJ whole genome shotgun (WGS) entry which is preliminary data.</text>
</comment>
<evidence type="ECO:0000313" key="7">
    <source>
        <dbReference type="EMBL" id="PIQ72848.1"/>
    </source>
</evidence>